<sequence>LDFGIYRIMKYEKEEIEKFIEKDLIEKTKIQLNLLSMKNLYTSHCIDNPHSALC</sequence>
<organism evidence="1">
    <name type="scientific">marine sediment metagenome</name>
    <dbReference type="NCBI Taxonomy" id="412755"/>
    <lineage>
        <taxon>unclassified sequences</taxon>
        <taxon>metagenomes</taxon>
        <taxon>ecological metagenomes</taxon>
    </lineage>
</organism>
<reference evidence="1" key="1">
    <citation type="journal article" date="2014" name="Front. Microbiol.">
        <title>High frequency of phylogenetically diverse reductive dehalogenase-homologous genes in deep subseafloor sedimentary metagenomes.</title>
        <authorList>
            <person name="Kawai M."/>
            <person name="Futagami T."/>
            <person name="Toyoda A."/>
            <person name="Takaki Y."/>
            <person name="Nishi S."/>
            <person name="Hori S."/>
            <person name="Arai W."/>
            <person name="Tsubouchi T."/>
            <person name="Morono Y."/>
            <person name="Uchiyama I."/>
            <person name="Ito T."/>
            <person name="Fujiyama A."/>
            <person name="Inagaki F."/>
            <person name="Takami H."/>
        </authorList>
    </citation>
    <scope>NUCLEOTIDE SEQUENCE</scope>
    <source>
        <strain evidence="1">Expedition CK06-06</strain>
    </source>
</reference>
<dbReference type="AlphaFoldDB" id="X1J035"/>
<proteinExistence type="predicted"/>
<name>X1J035_9ZZZZ</name>
<evidence type="ECO:0000313" key="1">
    <source>
        <dbReference type="EMBL" id="GAH71699.1"/>
    </source>
</evidence>
<protein>
    <submittedName>
        <fullName evidence="1">Uncharacterized protein</fullName>
    </submittedName>
</protein>
<accession>X1J035</accession>
<dbReference type="EMBL" id="BARU01028530">
    <property type="protein sequence ID" value="GAH71699.1"/>
    <property type="molecule type" value="Genomic_DNA"/>
</dbReference>
<comment type="caution">
    <text evidence="1">The sequence shown here is derived from an EMBL/GenBank/DDBJ whole genome shotgun (WGS) entry which is preliminary data.</text>
</comment>
<feature type="non-terminal residue" evidence="1">
    <location>
        <position position="1"/>
    </location>
</feature>
<gene>
    <name evidence="1" type="ORF">S03H2_45524</name>
</gene>